<dbReference type="Gene3D" id="1.10.10.10">
    <property type="entry name" value="Winged helix-like DNA-binding domain superfamily/Winged helix DNA-binding domain"/>
    <property type="match status" value="1"/>
</dbReference>
<accession>A0A5N0T9U4</accession>
<dbReference type="PANTHER" id="PTHR43433">
    <property type="entry name" value="HYDROLASE, ALPHA/BETA FOLD FAMILY PROTEIN"/>
    <property type="match status" value="1"/>
</dbReference>
<dbReference type="InterPro" id="IPR029058">
    <property type="entry name" value="AB_hydrolase_fold"/>
</dbReference>
<dbReference type="PANTHER" id="PTHR43433:SF5">
    <property type="entry name" value="AB HYDROLASE-1 DOMAIN-CONTAINING PROTEIN"/>
    <property type="match status" value="1"/>
</dbReference>
<dbReference type="Gene3D" id="3.40.50.1820">
    <property type="entry name" value="alpha/beta hydrolase"/>
    <property type="match status" value="1"/>
</dbReference>
<dbReference type="PRINTS" id="PR00111">
    <property type="entry name" value="ABHYDROLASE"/>
</dbReference>
<feature type="domain" description="AB hydrolase-1" evidence="1">
    <location>
        <begin position="294"/>
        <end position="508"/>
    </location>
</feature>
<protein>
    <submittedName>
        <fullName evidence="2">Alpha/beta fold hydrolase</fullName>
    </submittedName>
</protein>
<sequence length="528" mass="58748">MTTTFIRTLGEIAVYRDGESIKLPASRKTRALLGYLALTARPHRRERLCDLFWEAPDDPRGALRWSLSKIRPLVNDTSVQRLEADRERAALKGDELSVDLHDIAAELDAAELPVTRLEAIVALLGETVLDGCDLPDQSLFQEWLVAERRDAERLRARALQRLGSHPDLMPDRALSVIRTWSELEPFSTDAANHLVTRLTQAGREIEATTAREEFSARFQKAGIDWVPQPGGAVVPPAAPDPITTARQYQARQKIQFCTASDRVRIAYASVGEGPPIIKAANWLSHLELDWDAPIWSPLLRQLAVDHQVVRYDERGNGLSDWQVDDISFEAFVTDLETVVEATGLEKFALLGISQGAAVSIEYAVRHPERVSKLVLFGGYPAGWRIDASDEQIREREAIMTLTASGWGADNPAYRQIFSSTFMPDATAEEFAWFNDFQRATTSPENAVRFLSAFGDIDVRDRLAQVRVPTLVIHSQGDQRIPARTGREIAASIPDAEFLGLDSDGHLLLGREPASQAFVGAVHEFLTRD</sequence>
<dbReference type="Pfam" id="PF00561">
    <property type="entry name" value="Abhydrolase_1"/>
    <property type="match status" value="1"/>
</dbReference>
<organism evidence="2 3">
    <name type="scientific">Marinihelvus fidelis</name>
    <dbReference type="NCBI Taxonomy" id="2613842"/>
    <lineage>
        <taxon>Bacteria</taxon>
        <taxon>Pseudomonadati</taxon>
        <taxon>Pseudomonadota</taxon>
        <taxon>Gammaproteobacteria</taxon>
        <taxon>Chromatiales</taxon>
        <taxon>Wenzhouxiangellaceae</taxon>
        <taxon>Marinihelvus</taxon>
    </lineage>
</organism>
<dbReference type="InterPro" id="IPR050471">
    <property type="entry name" value="AB_hydrolase"/>
</dbReference>
<dbReference type="RefSeq" id="WP_150864534.1">
    <property type="nucleotide sequence ID" value="NZ_VYXP01000006.1"/>
</dbReference>
<name>A0A5N0T9U4_9GAMM</name>
<evidence type="ECO:0000313" key="2">
    <source>
        <dbReference type="EMBL" id="KAA9130897.1"/>
    </source>
</evidence>
<evidence type="ECO:0000313" key="3">
    <source>
        <dbReference type="Proteomes" id="UP000325372"/>
    </source>
</evidence>
<keyword evidence="2" id="KW-0378">Hydrolase</keyword>
<comment type="caution">
    <text evidence="2">The sequence shown here is derived from an EMBL/GenBank/DDBJ whole genome shotgun (WGS) entry which is preliminary data.</text>
</comment>
<dbReference type="InterPro" id="IPR000073">
    <property type="entry name" value="AB_hydrolase_1"/>
</dbReference>
<evidence type="ECO:0000259" key="1">
    <source>
        <dbReference type="Pfam" id="PF00561"/>
    </source>
</evidence>
<dbReference type="SUPFAM" id="SSF53474">
    <property type="entry name" value="alpha/beta-Hydrolases"/>
    <property type="match status" value="1"/>
</dbReference>
<gene>
    <name evidence="2" type="ORF">F3N42_11090</name>
</gene>
<proteinExistence type="predicted"/>
<dbReference type="InterPro" id="IPR036388">
    <property type="entry name" value="WH-like_DNA-bd_sf"/>
</dbReference>
<keyword evidence="3" id="KW-1185">Reference proteome</keyword>
<dbReference type="Proteomes" id="UP000325372">
    <property type="component" value="Unassembled WGS sequence"/>
</dbReference>
<dbReference type="GO" id="GO:0016787">
    <property type="term" value="F:hydrolase activity"/>
    <property type="evidence" value="ECO:0007669"/>
    <property type="project" value="UniProtKB-KW"/>
</dbReference>
<dbReference type="InterPro" id="IPR011990">
    <property type="entry name" value="TPR-like_helical_dom_sf"/>
</dbReference>
<reference evidence="2 3" key="1">
    <citation type="submission" date="2019-09" db="EMBL/GenBank/DDBJ databases">
        <title>Wenzhouxiangella sp. Genome sequencing and assembly.</title>
        <authorList>
            <person name="Zhang R."/>
        </authorList>
    </citation>
    <scope>NUCLEOTIDE SEQUENCE [LARGE SCALE GENOMIC DNA]</scope>
    <source>
        <strain evidence="2 3">W260</strain>
    </source>
</reference>
<dbReference type="Gene3D" id="1.25.40.10">
    <property type="entry name" value="Tetratricopeptide repeat domain"/>
    <property type="match status" value="1"/>
</dbReference>
<dbReference type="EMBL" id="VYXP01000006">
    <property type="protein sequence ID" value="KAA9130897.1"/>
    <property type="molecule type" value="Genomic_DNA"/>
</dbReference>
<dbReference type="AlphaFoldDB" id="A0A5N0T9U4"/>